<dbReference type="GO" id="GO:0003700">
    <property type="term" value="F:DNA-binding transcription factor activity"/>
    <property type="evidence" value="ECO:0007669"/>
    <property type="project" value="InterPro"/>
</dbReference>
<comment type="caution">
    <text evidence="6">The sequence shown here is derived from an EMBL/GenBank/DDBJ whole genome shotgun (WGS) entry which is preliminary data.</text>
</comment>
<proteinExistence type="predicted"/>
<dbReference type="InterPro" id="IPR023187">
    <property type="entry name" value="Tscrpt_reg_MarR-type_CS"/>
</dbReference>
<dbReference type="AlphaFoldDB" id="U2M794"/>
<dbReference type="OrthoDB" id="3237136at2"/>
<keyword evidence="7" id="KW-1185">Reference proteome</keyword>
<protein>
    <submittedName>
        <fullName evidence="6">Transcriptional regulator, MarR family</fullName>
    </submittedName>
</protein>
<gene>
    <name evidence="6" type="ORF">RUMCAL_01673</name>
</gene>
<accession>U2M794</accession>
<dbReference type="PANTHER" id="PTHR42756">
    <property type="entry name" value="TRANSCRIPTIONAL REGULATOR, MARR"/>
    <property type="match status" value="1"/>
</dbReference>
<dbReference type="Proteomes" id="UP000016662">
    <property type="component" value="Unassembled WGS sequence"/>
</dbReference>
<evidence type="ECO:0000256" key="4">
    <source>
        <dbReference type="SAM" id="Coils"/>
    </source>
</evidence>
<dbReference type="SUPFAM" id="SSF46785">
    <property type="entry name" value="Winged helix' DNA-binding domain"/>
    <property type="match status" value="1"/>
</dbReference>
<dbReference type="InterPro" id="IPR000835">
    <property type="entry name" value="HTH_MarR-typ"/>
</dbReference>
<dbReference type="eggNOG" id="COG1846">
    <property type="taxonomic scope" value="Bacteria"/>
</dbReference>
<name>U2M794_9FIRM</name>
<dbReference type="STRING" id="411473.RUMCAL_01673"/>
<dbReference type="HOGENOM" id="CLU_083287_12_2_9"/>
<feature type="domain" description="HTH marR-type" evidence="5">
    <location>
        <begin position="1"/>
        <end position="139"/>
    </location>
</feature>
<dbReference type="PRINTS" id="PR00598">
    <property type="entry name" value="HTHMARR"/>
</dbReference>
<feature type="coiled-coil region" evidence="4">
    <location>
        <begin position="120"/>
        <end position="151"/>
    </location>
</feature>
<keyword evidence="2" id="KW-0238">DNA-binding</keyword>
<dbReference type="SMART" id="SM00347">
    <property type="entry name" value="HTH_MARR"/>
    <property type="match status" value="1"/>
</dbReference>
<dbReference type="InterPro" id="IPR036388">
    <property type="entry name" value="WH-like_DNA-bd_sf"/>
</dbReference>
<dbReference type="GO" id="GO:0003677">
    <property type="term" value="F:DNA binding"/>
    <property type="evidence" value="ECO:0007669"/>
    <property type="project" value="UniProtKB-KW"/>
</dbReference>
<keyword evidence="1" id="KW-0805">Transcription regulation</keyword>
<evidence type="ECO:0000313" key="7">
    <source>
        <dbReference type="Proteomes" id="UP000016662"/>
    </source>
</evidence>
<dbReference type="InterPro" id="IPR036390">
    <property type="entry name" value="WH_DNA-bd_sf"/>
</dbReference>
<evidence type="ECO:0000259" key="5">
    <source>
        <dbReference type="PROSITE" id="PS50995"/>
    </source>
</evidence>
<organism evidence="6 7">
    <name type="scientific">Ruminococcus callidus ATCC 27760</name>
    <dbReference type="NCBI Taxonomy" id="411473"/>
    <lineage>
        <taxon>Bacteria</taxon>
        <taxon>Bacillati</taxon>
        <taxon>Bacillota</taxon>
        <taxon>Clostridia</taxon>
        <taxon>Eubacteriales</taxon>
        <taxon>Oscillospiraceae</taxon>
        <taxon>Ruminococcus</taxon>
    </lineage>
</organism>
<dbReference type="EMBL" id="AWVF01000212">
    <property type="protein sequence ID" value="ERJ95203.1"/>
    <property type="molecule type" value="Genomic_DNA"/>
</dbReference>
<keyword evidence="3" id="KW-0804">Transcription</keyword>
<dbReference type="Gene3D" id="1.10.10.10">
    <property type="entry name" value="Winged helix-like DNA-binding domain superfamily/Winged helix DNA-binding domain"/>
    <property type="match status" value="1"/>
</dbReference>
<dbReference type="Pfam" id="PF12802">
    <property type="entry name" value="MarR_2"/>
    <property type="match status" value="1"/>
</dbReference>
<dbReference type="PROSITE" id="PS50995">
    <property type="entry name" value="HTH_MARR_2"/>
    <property type="match status" value="1"/>
</dbReference>
<keyword evidence="4" id="KW-0175">Coiled coil</keyword>
<evidence type="ECO:0000313" key="6">
    <source>
        <dbReference type="EMBL" id="ERJ95203.1"/>
    </source>
</evidence>
<reference evidence="6 7" key="1">
    <citation type="submission" date="2013-07" db="EMBL/GenBank/DDBJ databases">
        <authorList>
            <person name="Weinstock G."/>
            <person name="Sodergren E."/>
            <person name="Wylie T."/>
            <person name="Fulton L."/>
            <person name="Fulton R."/>
            <person name="Fronick C."/>
            <person name="O'Laughlin M."/>
            <person name="Godfrey J."/>
            <person name="Miner T."/>
            <person name="Herter B."/>
            <person name="Appelbaum E."/>
            <person name="Cordes M."/>
            <person name="Lek S."/>
            <person name="Wollam A."/>
            <person name="Pepin K.H."/>
            <person name="Palsikar V.B."/>
            <person name="Mitreva M."/>
            <person name="Wilson R.K."/>
        </authorList>
    </citation>
    <scope>NUCLEOTIDE SEQUENCE [LARGE SCALE GENOMIC DNA]</scope>
    <source>
        <strain evidence="6 7">ATCC 27760</strain>
    </source>
</reference>
<dbReference type="PATRIC" id="fig|411473.3.peg.1366"/>
<dbReference type="PROSITE" id="PS01117">
    <property type="entry name" value="HTH_MARR_1"/>
    <property type="match status" value="1"/>
</dbReference>
<evidence type="ECO:0000256" key="2">
    <source>
        <dbReference type="ARBA" id="ARBA00023125"/>
    </source>
</evidence>
<sequence length="156" mass="17750">MEHLKCDAKTFFGVINAFRSLNLFSLLPLSRQEYMVMFVIAGQRKTNPEGSTVSMVTQKMHVPQPAVSRTLRGLENDGYICREVCRTDRRNTYVTLTAAGEAEVQRANQLLEDFHRGIQKRFTQEEADQLMELLQRLYAAASEELEEMKGESATNG</sequence>
<evidence type="ECO:0000256" key="1">
    <source>
        <dbReference type="ARBA" id="ARBA00023015"/>
    </source>
</evidence>
<evidence type="ECO:0000256" key="3">
    <source>
        <dbReference type="ARBA" id="ARBA00023163"/>
    </source>
</evidence>
<dbReference type="PANTHER" id="PTHR42756:SF1">
    <property type="entry name" value="TRANSCRIPTIONAL REPRESSOR OF EMRAB OPERON"/>
    <property type="match status" value="1"/>
</dbReference>